<accession>A0A9P1GBK3</accession>
<gene>
    <name evidence="2" type="ORF">C1SCF055_LOCUS30567</name>
</gene>
<keyword evidence="4" id="KW-1185">Reference proteome</keyword>
<protein>
    <submittedName>
        <fullName evidence="2">Uncharacterized protein</fullName>
    </submittedName>
</protein>
<organism evidence="2">
    <name type="scientific">Cladocopium goreaui</name>
    <dbReference type="NCBI Taxonomy" id="2562237"/>
    <lineage>
        <taxon>Eukaryota</taxon>
        <taxon>Sar</taxon>
        <taxon>Alveolata</taxon>
        <taxon>Dinophyceae</taxon>
        <taxon>Suessiales</taxon>
        <taxon>Symbiodiniaceae</taxon>
        <taxon>Cladocopium</taxon>
    </lineage>
</organism>
<dbReference type="Proteomes" id="UP001152797">
    <property type="component" value="Unassembled WGS sequence"/>
</dbReference>
<evidence type="ECO:0000313" key="3">
    <source>
        <dbReference type="EMBL" id="CAL4792108.1"/>
    </source>
</evidence>
<dbReference type="AlphaFoldDB" id="A0A9P1GBK3"/>
<reference evidence="3 4" key="2">
    <citation type="submission" date="2024-05" db="EMBL/GenBank/DDBJ databases">
        <authorList>
            <person name="Chen Y."/>
            <person name="Shah S."/>
            <person name="Dougan E. K."/>
            <person name="Thang M."/>
            <person name="Chan C."/>
        </authorList>
    </citation>
    <scope>NUCLEOTIDE SEQUENCE [LARGE SCALE GENOMIC DNA]</scope>
</reference>
<dbReference type="EMBL" id="CAMXCT020003498">
    <property type="protein sequence ID" value="CAL1158171.1"/>
    <property type="molecule type" value="Genomic_DNA"/>
</dbReference>
<dbReference type="EMBL" id="CAMXCT010003498">
    <property type="protein sequence ID" value="CAI4004796.1"/>
    <property type="molecule type" value="Genomic_DNA"/>
</dbReference>
<proteinExistence type="predicted"/>
<sequence length="91" mass="10153">MRSKLRATLMQTLPPEAASAAPPGMPRAVAPWRCRRRSPGPRGSPLRQNPRQLDGDGGRFWGSLGKPWETPCVFPKDGEKHGQKCQTRFFP</sequence>
<name>A0A9P1GBK3_9DINO</name>
<evidence type="ECO:0000256" key="1">
    <source>
        <dbReference type="SAM" id="MobiDB-lite"/>
    </source>
</evidence>
<comment type="caution">
    <text evidence="2">The sequence shown here is derived from an EMBL/GenBank/DDBJ whole genome shotgun (WGS) entry which is preliminary data.</text>
</comment>
<reference evidence="2" key="1">
    <citation type="submission" date="2022-10" db="EMBL/GenBank/DDBJ databases">
        <authorList>
            <person name="Chen Y."/>
            <person name="Dougan E. K."/>
            <person name="Chan C."/>
            <person name="Rhodes N."/>
            <person name="Thang M."/>
        </authorList>
    </citation>
    <scope>NUCLEOTIDE SEQUENCE</scope>
</reference>
<dbReference type="EMBL" id="CAMXCT030003498">
    <property type="protein sequence ID" value="CAL4792108.1"/>
    <property type="molecule type" value="Genomic_DNA"/>
</dbReference>
<feature type="region of interest" description="Disordered" evidence="1">
    <location>
        <begin position="1"/>
        <end position="61"/>
    </location>
</feature>
<evidence type="ECO:0000313" key="2">
    <source>
        <dbReference type="EMBL" id="CAI4004796.1"/>
    </source>
</evidence>
<evidence type="ECO:0000313" key="4">
    <source>
        <dbReference type="Proteomes" id="UP001152797"/>
    </source>
</evidence>